<protein>
    <submittedName>
        <fullName evidence="3">Helix-turn-helix transcriptional regulator</fullName>
    </submittedName>
</protein>
<accession>A0A5R9K9K4</accession>
<dbReference type="Pfam" id="PF01381">
    <property type="entry name" value="HTH_3"/>
    <property type="match status" value="1"/>
</dbReference>
<evidence type="ECO:0000313" key="3">
    <source>
        <dbReference type="EMBL" id="TLU90670.1"/>
    </source>
</evidence>
<feature type="domain" description="HTH cro/C1-type" evidence="2">
    <location>
        <begin position="8"/>
        <end position="63"/>
    </location>
</feature>
<dbReference type="GO" id="GO:0003677">
    <property type="term" value="F:DNA binding"/>
    <property type="evidence" value="ECO:0007669"/>
    <property type="project" value="UniProtKB-KW"/>
</dbReference>
<dbReference type="InterPro" id="IPR001387">
    <property type="entry name" value="Cro/C1-type_HTH"/>
</dbReference>
<dbReference type="Gene3D" id="1.10.260.40">
    <property type="entry name" value="lambda repressor-like DNA-binding domains"/>
    <property type="match status" value="1"/>
</dbReference>
<keyword evidence="1" id="KW-0238">DNA-binding</keyword>
<evidence type="ECO:0000256" key="1">
    <source>
        <dbReference type="ARBA" id="ARBA00023125"/>
    </source>
</evidence>
<dbReference type="SUPFAM" id="SSF47413">
    <property type="entry name" value="lambda repressor-like DNA-binding domains"/>
    <property type="match status" value="1"/>
</dbReference>
<dbReference type="EMBL" id="VCEI01000028">
    <property type="protein sequence ID" value="TLU90670.1"/>
    <property type="molecule type" value="Genomic_DNA"/>
</dbReference>
<gene>
    <name evidence="3" type="ORF">FEM55_19155</name>
</gene>
<comment type="caution">
    <text evidence="3">The sequence shown here is derived from an EMBL/GenBank/DDBJ whole genome shotgun (WGS) entry which is preliminary data.</text>
</comment>
<sequence length="85" mass="9884">MSGFNEKMRSIRMMRGIKQNEIAELLNVKQQSISKIESGKIHISKDTANKIANHFGFASKEEMEIFYEKNICQSSRKANQKREFT</sequence>
<dbReference type="OrthoDB" id="8115576at2"/>
<dbReference type="PANTHER" id="PTHR46558">
    <property type="entry name" value="TRACRIPTIONAL REGULATORY PROTEIN-RELATED-RELATED"/>
    <property type="match status" value="1"/>
</dbReference>
<organism evidence="3 4">
    <name type="scientific">Dyadobacter sediminis</name>
    <dbReference type="NCBI Taxonomy" id="1493691"/>
    <lineage>
        <taxon>Bacteria</taxon>
        <taxon>Pseudomonadati</taxon>
        <taxon>Bacteroidota</taxon>
        <taxon>Cytophagia</taxon>
        <taxon>Cytophagales</taxon>
        <taxon>Spirosomataceae</taxon>
        <taxon>Dyadobacter</taxon>
    </lineage>
</organism>
<dbReference type="PANTHER" id="PTHR46558:SF4">
    <property type="entry name" value="DNA-BIDING PHAGE PROTEIN"/>
    <property type="match status" value="1"/>
</dbReference>
<dbReference type="Proteomes" id="UP000309788">
    <property type="component" value="Unassembled WGS sequence"/>
</dbReference>
<proteinExistence type="predicted"/>
<evidence type="ECO:0000313" key="4">
    <source>
        <dbReference type="Proteomes" id="UP000309788"/>
    </source>
</evidence>
<reference evidence="3 4" key="1">
    <citation type="submission" date="2019-05" db="EMBL/GenBank/DDBJ databases">
        <authorList>
            <person name="Qu J.-H."/>
        </authorList>
    </citation>
    <scope>NUCLEOTIDE SEQUENCE [LARGE SCALE GENOMIC DNA]</scope>
    <source>
        <strain evidence="3 4">Z12</strain>
    </source>
</reference>
<dbReference type="InterPro" id="IPR010982">
    <property type="entry name" value="Lambda_DNA-bd_dom_sf"/>
</dbReference>
<dbReference type="CDD" id="cd00093">
    <property type="entry name" value="HTH_XRE"/>
    <property type="match status" value="1"/>
</dbReference>
<keyword evidence="4" id="KW-1185">Reference proteome</keyword>
<name>A0A5R9K9K4_9BACT</name>
<dbReference type="AlphaFoldDB" id="A0A5R9K9K4"/>
<dbReference type="RefSeq" id="WP_138282994.1">
    <property type="nucleotide sequence ID" value="NZ_BMGE01000005.1"/>
</dbReference>
<dbReference type="SMART" id="SM00530">
    <property type="entry name" value="HTH_XRE"/>
    <property type="match status" value="1"/>
</dbReference>
<dbReference type="PROSITE" id="PS50943">
    <property type="entry name" value="HTH_CROC1"/>
    <property type="match status" value="1"/>
</dbReference>
<evidence type="ECO:0000259" key="2">
    <source>
        <dbReference type="PROSITE" id="PS50943"/>
    </source>
</evidence>